<sequence>MKDRLPEIANRGTLIDPANPYPEIRRHAEKNRKWDFSEEVTWLNRKFDQFKERFFDGVLSPDRPPLPVAPIAIDNLRNMRTLAAYNVVPDEYGLNYRLTLNKQHYIDGQTEDGDKIKVWRFGRYAQCETLLHEMVHHEQQVRGKDPFKPGKITHNREFKKRTTFSGLKSKSLTLYHNAQSRATNPCSKIFETQGLSI</sequence>
<dbReference type="EMBL" id="LBVL01000010">
    <property type="protein sequence ID" value="KKQ85092.1"/>
    <property type="molecule type" value="Genomic_DNA"/>
</dbReference>
<dbReference type="Proteomes" id="UP000034081">
    <property type="component" value="Unassembled WGS sequence"/>
</dbReference>
<dbReference type="STRING" id="1618570.UT08_C0010G0019"/>
<evidence type="ECO:0000313" key="2">
    <source>
        <dbReference type="Proteomes" id="UP000034081"/>
    </source>
</evidence>
<comment type="caution">
    <text evidence="1">The sequence shown here is derived from an EMBL/GenBank/DDBJ whole genome shotgun (WGS) entry which is preliminary data.</text>
</comment>
<protein>
    <recommendedName>
        <fullName evidence="3">SprT-like domain-containing protein</fullName>
    </recommendedName>
</protein>
<evidence type="ECO:0000313" key="1">
    <source>
        <dbReference type="EMBL" id="KKQ85092.1"/>
    </source>
</evidence>
<proteinExistence type="predicted"/>
<organism evidence="1 2">
    <name type="scientific">Candidatus Woesebacteria bacterium GW2011_GWB1_38_8</name>
    <dbReference type="NCBI Taxonomy" id="1618570"/>
    <lineage>
        <taxon>Bacteria</taxon>
        <taxon>Candidatus Woeseibacteriota</taxon>
    </lineage>
</organism>
<reference evidence="1 2" key="1">
    <citation type="journal article" date="2015" name="Nature">
        <title>rRNA introns, odd ribosomes, and small enigmatic genomes across a large radiation of phyla.</title>
        <authorList>
            <person name="Brown C.T."/>
            <person name="Hug L.A."/>
            <person name="Thomas B.C."/>
            <person name="Sharon I."/>
            <person name="Castelle C.J."/>
            <person name="Singh A."/>
            <person name="Wilkins M.J."/>
            <person name="Williams K.H."/>
            <person name="Banfield J.F."/>
        </authorList>
    </citation>
    <scope>NUCLEOTIDE SEQUENCE [LARGE SCALE GENOMIC DNA]</scope>
</reference>
<accession>A0A0G0L2A0</accession>
<dbReference type="AlphaFoldDB" id="A0A0G0L2A0"/>
<name>A0A0G0L2A0_9BACT</name>
<gene>
    <name evidence="1" type="ORF">UT08_C0010G0019</name>
</gene>
<evidence type="ECO:0008006" key="3">
    <source>
        <dbReference type="Google" id="ProtNLM"/>
    </source>
</evidence>